<dbReference type="EMBL" id="NHMK01000022">
    <property type="protein sequence ID" value="OWL94792.1"/>
    <property type="molecule type" value="Genomic_DNA"/>
</dbReference>
<dbReference type="PANTHER" id="PTHR43284">
    <property type="entry name" value="ASPARAGINE SYNTHETASE (GLUTAMINE-HYDROLYZING)"/>
    <property type="match status" value="1"/>
</dbReference>
<feature type="binding site" evidence="9">
    <location>
        <position position="97"/>
    </location>
    <ligand>
        <name>L-glutamine</name>
        <dbReference type="ChEBI" id="CHEBI:58359"/>
    </ligand>
</feature>
<dbReference type="CDD" id="cd01991">
    <property type="entry name" value="Asn_synthase_B_C"/>
    <property type="match status" value="1"/>
</dbReference>
<dbReference type="InterPro" id="IPR051786">
    <property type="entry name" value="ASN_synthetase/amidase"/>
</dbReference>
<dbReference type="InterPro" id="IPR033738">
    <property type="entry name" value="AsnB_N"/>
</dbReference>
<evidence type="ECO:0000256" key="4">
    <source>
        <dbReference type="ARBA" id="ARBA00022741"/>
    </source>
</evidence>
<dbReference type="GO" id="GO:0004066">
    <property type="term" value="F:asparagine synthase (glutamine-hydrolyzing) activity"/>
    <property type="evidence" value="ECO:0007669"/>
    <property type="project" value="UniProtKB-EC"/>
</dbReference>
<dbReference type="GO" id="GO:0005829">
    <property type="term" value="C:cytosol"/>
    <property type="evidence" value="ECO:0007669"/>
    <property type="project" value="TreeGrafter"/>
</dbReference>
<feature type="active site" description="For GATase activity" evidence="8">
    <location>
        <position position="5"/>
    </location>
</feature>
<comment type="caution">
    <text evidence="12">The sequence shown here is derived from an EMBL/GenBank/DDBJ whole genome shotgun (WGS) entry which is preliminary data.</text>
</comment>
<evidence type="ECO:0000313" key="13">
    <source>
        <dbReference type="Proteomes" id="UP000197208"/>
    </source>
</evidence>
<keyword evidence="5 9" id="KW-0067">ATP-binding</keyword>
<evidence type="ECO:0000256" key="3">
    <source>
        <dbReference type="ARBA" id="ARBA00012737"/>
    </source>
</evidence>
<name>A0A246BHQ6_9DEIO</name>
<comment type="similarity">
    <text evidence="2">Belongs to the asparagine synthetase family.</text>
</comment>
<accession>A0A246BHQ6</accession>
<dbReference type="PANTHER" id="PTHR43284:SF1">
    <property type="entry name" value="ASPARAGINE SYNTHETASE"/>
    <property type="match status" value="1"/>
</dbReference>
<dbReference type="InterPro" id="IPR014729">
    <property type="entry name" value="Rossmann-like_a/b/a_fold"/>
</dbReference>
<organism evidence="12 13">
    <name type="scientific">Deinococcus indicus</name>
    <dbReference type="NCBI Taxonomy" id="223556"/>
    <lineage>
        <taxon>Bacteria</taxon>
        <taxon>Thermotogati</taxon>
        <taxon>Deinococcota</taxon>
        <taxon>Deinococci</taxon>
        <taxon>Deinococcales</taxon>
        <taxon>Deinococcaceae</taxon>
        <taxon>Deinococcus</taxon>
    </lineage>
</organism>
<dbReference type="AlphaFoldDB" id="A0A246BHQ6"/>
<feature type="binding site" evidence="9">
    <location>
        <position position="292"/>
    </location>
    <ligand>
        <name>ATP</name>
        <dbReference type="ChEBI" id="CHEBI:30616"/>
    </ligand>
</feature>
<dbReference type="InterPro" id="IPR029055">
    <property type="entry name" value="Ntn_hydrolases_N"/>
</dbReference>
<feature type="site" description="Important for beta-aspartyl-AMP intermediate formation" evidence="10">
    <location>
        <position position="369"/>
    </location>
</feature>
<dbReference type="PIRSF" id="PIRSF001589">
    <property type="entry name" value="Asn_synthetase_glu-h"/>
    <property type="match status" value="1"/>
</dbReference>
<dbReference type="InterPro" id="IPR017932">
    <property type="entry name" value="GATase_2_dom"/>
</dbReference>
<evidence type="ECO:0000256" key="7">
    <source>
        <dbReference type="ARBA" id="ARBA00048741"/>
    </source>
</evidence>
<dbReference type="Gene3D" id="3.40.50.620">
    <property type="entry name" value="HUPs"/>
    <property type="match status" value="1"/>
</dbReference>
<dbReference type="SUPFAM" id="SSF56235">
    <property type="entry name" value="N-terminal nucleophile aminohydrolases (Ntn hydrolases)"/>
    <property type="match status" value="1"/>
</dbReference>
<protein>
    <recommendedName>
        <fullName evidence="3">asparagine synthase (glutamine-hydrolyzing)</fullName>
        <ecNumber evidence="3">6.3.5.4</ecNumber>
    </recommendedName>
</protein>
<dbReference type="PROSITE" id="PS51278">
    <property type="entry name" value="GATASE_TYPE_2"/>
    <property type="match status" value="1"/>
</dbReference>
<keyword evidence="8" id="KW-0061">Asparagine biosynthesis</keyword>
<keyword evidence="6 8" id="KW-0315">Glutamine amidotransferase</keyword>
<evidence type="ECO:0000256" key="8">
    <source>
        <dbReference type="PIRSR" id="PIRSR001589-1"/>
    </source>
</evidence>
<dbReference type="NCBIfam" id="TIGR01536">
    <property type="entry name" value="asn_synth_AEB"/>
    <property type="match status" value="1"/>
</dbReference>
<evidence type="ECO:0000313" key="12">
    <source>
        <dbReference type="EMBL" id="OWL94792.1"/>
    </source>
</evidence>
<proteinExistence type="inferred from homology"/>
<reference evidence="12 13" key="1">
    <citation type="submission" date="2017-05" db="EMBL/GenBank/DDBJ databases">
        <title>De novo genome assembly of Deniococcus indicus strain DR1.</title>
        <authorList>
            <person name="Chauhan D."/>
            <person name="Yennamalli R.M."/>
            <person name="Priyadarshini R."/>
        </authorList>
    </citation>
    <scope>NUCLEOTIDE SEQUENCE [LARGE SCALE GENOMIC DNA]</scope>
    <source>
        <strain evidence="12 13">DR1</strain>
    </source>
</reference>
<dbReference type="Gene3D" id="3.60.20.10">
    <property type="entry name" value="Glutamine Phosphoribosylpyrophosphate, subunit 1, domain 1"/>
    <property type="match status" value="1"/>
</dbReference>
<dbReference type="Proteomes" id="UP000197208">
    <property type="component" value="Unassembled WGS sequence"/>
</dbReference>
<keyword evidence="8" id="KW-0028">Amino-acid biosynthesis</keyword>
<evidence type="ECO:0000256" key="2">
    <source>
        <dbReference type="ARBA" id="ARBA00005752"/>
    </source>
</evidence>
<dbReference type="Pfam" id="PF13537">
    <property type="entry name" value="GATase_7"/>
    <property type="match status" value="1"/>
</dbReference>
<feature type="binding site" evidence="9">
    <location>
        <begin position="367"/>
        <end position="368"/>
    </location>
    <ligand>
        <name>ATP</name>
        <dbReference type="ChEBI" id="CHEBI:30616"/>
    </ligand>
</feature>
<dbReference type="GO" id="GO:0006529">
    <property type="term" value="P:asparagine biosynthetic process"/>
    <property type="evidence" value="ECO:0007669"/>
    <property type="project" value="UniProtKB-KW"/>
</dbReference>
<evidence type="ECO:0000256" key="6">
    <source>
        <dbReference type="ARBA" id="ARBA00022962"/>
    </source>
</evidence>
<keyword evidence="13" id="KW-1185">Reference proteome</keyword>
<sequence length="627" mass="67449">MNSMCGILGLISDTPSGQALDLGSIRHRGPDRQSSVTLGSARLGHARLSIIDLSSGAQPMSDVDGLVTTVFNGEIYNHLELRAELEARGHRFATRSDTEVILNAYLAWGVEGFGRLRGMFALALFDARSGHTVLARDPFGIKPLFWSRSRDGAVGFSSELGALFTLPGMEARPDFTSVLETLTYRHAFGLDTLYEGVQRLEPGTALVVAAQASAVFHVRFGSVSAEVERCRAAQAAQLPGVQDVRERVRDSVDHHTLADVPLGCFLSGGLDSSVVASLLARPDGPPLNAYAVGFESAGSERSELPYAQLVARHLGLNLHPVTVGAADFLTLAPRLSGTLNGPFSEPADVAMLKLSLRAAQDVKVVLSGEGGDESFAGYPKYLADGMAGPLGPAMRLGRRLGLGRAGRLGIAADALSERHAAARWMRWFANNDAPPTLLSGLLMAGARPERARQWVEDRVAAYPAAWSDLQRMQVLDLEAWLPNNLLHRGDYTTMQASIEQRVPLLDRELTPWAVALPRHLKVSRARGKLPLRSAFGPALPREVLERPKSGFRLPLGEWLTTDAALRSMTHDLLLSPSAQLSSLMDRGELSGMLRPQALGTTGGAKLAWTAVNLELWLQAVRAGAVVA</sequence>
<evidence type="ECO:0000256" key="9">
    <source>
        <dbReference type="PIRSR" id="PIRSR001589-2"/>
    </source>
</evidence>
<dbReference type="SUPFAM" id="SSF52402">
    <property type="entry name" value="Adenine nucleotide alpha hydrolases-like"/>
    <property type="match status" value="1"/>
</dbReference>
<gene>
    <name evidence="12" type="ORF">CBQ26_14855</name>
</gene>
<evidence type="ECO:0000256" key="10">
    <source>
        <dbReference type="PIRSR" id="PIRSR001589-3"/>
    </source>
</evidence>
<keyword evidence="4 9" id="KW-0547">Nucleotide-binding</keyword>
<comment type="catalytic activity">
    <reaction evidence="7">
        <text>L-aspartate + L-glutamine + ATP + H2O = L-asparagine + L-glutamate + AMP + diphosphate + H(+)</text>
        <dbReference type="Rhea" id="RHEA:12228"/>
        <dbReference type="ChEBI" id="CHEBI:15377"/>
        <dbReference type="ChEBI" id="CHEBI:15378"/>
        <dbReference type="ChEBI" id="CHEBI:29985"/>
        <dbReference type="ChEBI" id="CHEBI:29991"/>
        <dbReference type="ChEBI" id="CHEBI:30616"/>
        <dbReference type="ChEBI" id="CHEBI:33019"/>
        <dbReference type="ChEBI" id="CHEBI:58048"/>
        <dbReference type="ChEBI" id="CHEBI:58359"/>
        <dbReference type="ChEBI" id="CHEBI:456215"/>
        <dbReference type="EC" id="6.3.5.4"/>
    </reaction>
</comment>
<dbReference type="CDD" id="cd00712">
    <property type="entry name" value="AsnB"/>
    <property type="match status" value="1"/>
</dbReference>
<feature type="domain" description="Glutamine amidotransferase type-2" evidence="11">
    <location>
        <begin position="5"/>
        <end position="211"/>
    </location>
</feature>
<evidence type="ECO:0000259" key="11">
    <source>
        <dbReference type="PROSITE" id="PS51278"/>
    </source>
</evidence>
<dbReference type="EC" id="6.3.5.4" evidence="3"/>
<evidence type="ECO:0000256" key="5">
    <source>
        <dbReference type="ARBA" id="ARBA00022840"/>
    </source>
</evidence>
<dbReference type="GO" id="GO:0005524">
    <property type="term" value="F:ATP binding"/>
    <property type="evidence" value="ECO:0007669"/>
    <property type="project" value="UniProtKB-KW"/>
</dbReference>
<dbReference type="InterPro" id="IPR001962">
    <property type="entry name" value="Asn_synthase"/>
</dbReference>
<dbReference type="InterPro" id="IPR006426">
    <property type="entry name" value="Asn_synth_AEB"/>
</dbReference>
<comment type="pathway">
    <text evidence="1">Amino-acid biosynthesis; L-asparagine biosynthesis; L-asparagine from L-aspartate (L-Gln route): step 1/1.</text>
</comment>
<evidence type="ECO:0000256" key="1">
    <source>
        <dbReference type="ARBA" id="ARBA00005187"/>
    </source>
</evidence>
<dbReference type="Pfam" id="PF00733">
    <property type="entry name" value="Asn_synthase"/>
    <property type="match status" value="1"/>
</dbReference>